<name>A0A1Y2BTL2_9FUNG</name>
<reference evidence="1 2" key="1">
    <citation type="submission" date="2016-08" db="EMBL/GenBank/DDBJ databases">
        <title>A Parts List for Fungal Cellulosomes Revealed by Comparative Genomics.</title>
        <authorList>
            <consortium name="DOE Joint Genome Institute"/>
            <person name="Haitjema C.H."/>
            <person name="Gilmore S.P."/>
            <person name="Henske J.K."/>
            <person name="Solomon K.V."/>
            <person name="De Groot R."/>
            <person name="Kuo A."/>
            <person name="Mondo S.J."/>
            <person name="Salamov A.A."/>
            <person name="Labutti K."/>
            <person name="Zhao Z."/>
            <person name="Chiniquy J."/>
            <person name="Barry K."/>
            <person name="Brewer H.M."/>
            <person name="Purvine S.O."/>
            <person name="Wright A.T."/>
            <person name="Boxma B."/>
            <person name="Van Alen T."/>
            <person name="Hackstein J.H."/>
            <person name="Baker S.E."/>
            <person name="Grigoriev I.V."/>
            <person name="O'Malley M.A."/>
        </authorList>
    </citation>
    <scope>NUCLEOTIDE SEQUENCE [LARGE SCALE GENOMIC DNA]</scope>
    <source>
        <strain evidence="1 2">G1</strain>
    </source>
</reference>
<keyword evidence="2" id="KW-1185">Reference proteome</keyword>
<dbReference type="AlphaFoldDB" id="A0A1Y2BTL2"/>
<comment type="caution">
    <text evidence="1">The sequence shown here is derived from an EMBL/GenBank/DDBJ whole genome shotgun (WGS) entry which is preliminary data.</text>
</comment>
<dbReference type="Proteomes" id="UP000193920">
    <property type="component" value="Unassembled WGS sequence"/>
</dbReference>
<sequence length="252" mass="29912">MENPDLMIFNTITWEPLWELNPVRYLHSLKEVKEIRKDEYKRISEDNYFTPFDRLISIDGSGEFIYLSNRNGLEFKYGSSPLIRSIAIENNNLYIDNKIVINNNKNLELIYDSTFDKLVANNNIHENIWEAYGEKKCKLISNDINCNTLFSYSKLNTLNSQWFILFDNNLYYNNINLNNAQEVFDINNYMKTIYKLFNNEPVYSLSLNENGDIALNDNKYILHKEYFTSDDDYYLYAQRDNAILRSSTGEYK</sequence>
<evidence type="ECO:0000313" key="1">
    <source>
        <dbReference type="EMBL" id="ORY38100.1"/>
    </source>
</evidence>
<gene>
    <name evidence="1" type="ORF">LY90DRAFT_511012</name>
</gene>
<accession>A0A1Y2BTL2</accession>
<dbReference type="EMBL" id="MCOG01000138">
    <property type="protein sequence ID" value="ORY38100.1"/>
    <property type="molecule type" value="Genomic_DNA"/>
</dbReference>
<protein>
    <submittedName>
        <fullName evidence="1">Uncharacterized protein</fullName>
    </submittedName>
</protein>
<organism evidence="1 2">
    <name type="scientific">Neocallimastix californiae</name>
    <dbReference type="NCBI Taxonomy" id="1754190"/>
    <lineage>
        <taxon>Eukaryota</taxon>
        <taxon>Fungi</taxon>
        <taxon>Fungi incertae sedis</taxon>
        <taxon>Chytridiomycota</taxon>
        <taxon>Chytridiomycota incertae sedis</taxon>
        <taxon>Neocallimastigomycetes</taxon>
        <taxon>Neocallimastigales</taxon>
        <taxon>Neocallimastigaceae</taxon>
        <taxon>Neocallimastix</taxon>
    </lineage>
</organism>
<evidence type="ECO:0000313" key="2">
    <source>
        <dbReference type="Proteomes" id="UP000193920"/>
    </source>
</evidence>
<dbReference type="STRING" id="1754190.A0A1Y2BTL2"/>
<proteinExistence type="predicted"/>